<dbReference type="EMBL" id="JALKCH010000007">
    <property type="protein sequence ID" value="MCK0197750.1"/>
    <property type="molecule type" value="Genomic_DNA"/>
</dbReference>
<dbReference type="PANTHER" id="PTHR37813:SF1">
    <property type="entry name" value="FELS-2 PROPHAGE PROTEIN"/>
    <property type="match status" value="1"/>
</dbReference>
<name>A0ABT0DCS8_9HYPH</name>
<dbReference type="PANTHER" id="PTHR37813">
    <property type="entry name" value="FELS-2 PROPHAGE PROTEIN"/>
    <property type="match status" value="1"/>
</dbReference>
<keyword evidence="2" id="KW-0472">Membrane</keyword>
<keyword evidence="2" id="KW-0812">Transmembrane</keyword>
<keyword evidence="5" id="KW-1185">Reference proteome</keyword>
<keyword evidence="1" id="KW-1188">Viral release from host cell</keyword>
<protein>
    <submittedName>
        <fullName evidence="4">Phage tail tape measure protein</fullName>
    </submittedName>
</protein>
<accession>A0ABT0DCS8</accession>
<keyword evidence="2" id="KW-1133">Transmembrane helix</keyword>
<dbReference type="NCBIfam" id="TIGR01760">
    <property type="entry name" value="tape_meas_TP901"/>
    <property type="match status" value="1"/>
</dbReference>
<gene>
    <name evidence="4" type="ORF">MWN34_12590</name>
</gene>
<comment type="caution">
    <text evidence="4">The sequence shown here is derived from an EMBL/GenBank/DDBJ whole genome shotgun (WGS) entry which is preliminary data.</text>
</comment>
<organism evidence="4 5">
    <name type="scientific">Ancylobacter crimeensis</name>
    <dbReference type="NCBI Taxonomy" id="2579147"/>
    <lineage>
        <taxon>Bacteria</taxon>
        <taxon>Pseudomonadati</taxon>
        <taxon>Pseudomonadota</taxon>
        <taxon>Alphaproteobacteria</taxon>
        <taxon>Hyphomicrobiales</taxon>
        <taxon>Xanthobacteraceae</taxon>
        <taxon>Ancylobacter</taxon>
    </lineage>
</organism>
<reference evidence="4 5" key="1">
    <citation type="submission" date="2022-04" db="EMBL/GenBank/DDBJ databases">
        <authorList>
            <person name="Grouzdev D.S."/>
            <person name="Pantiukh K.S."/>
            <person name="Krutkina M.S."/>
        </authorList>
    </citation>
    <scope>NUCLEOTIDE SEQUENCE [LARGE SCALE GENOMIC DNA]</scope>
    <source>
        <strain evidence="4 5">6x-1</strain>
    </source>
</reference>
<dbReference type="Pfam" id="PF10145">
    <property type="entry name" value="PhageMin_Tail"/>
    <property type="match status" value="1"/>
</dbReference>
<evidence type="ECO:0000313" key="5">
    <source>
        <dbReference type="Proteomes" id="UP001203284"/>
    </source>
</evidence>
<dbReference type="InterPro" id="IPR010090">
    <property type="entry name" value="Phage_tape_meas"/>
</dbReference>
<dbReference type="Proteomes" id="UP001203284">
    <property type="component" value="Unassembled WGS sequence"/>
</dbReference>
<evidence type="ECO:0000256" key="1">
    <source>
        <dbReference type="ARBA" id="ARBA00022612"/>
    </source>
</evidence>
<feature type="transmembrane region" description="Helical" evidence="2">
    <location>
        <begin position="395"/>
        <end position="424"/>
    </location>
</feature>
<evidence type="ECO:0000259" key="3">
    <source>
        <dbReference type="Pfam" id="PF10145"/>
    </source>
</evidence>
<evidence type="ECO:0000313" key="4">
    <source>
        <dbReference type="EMBL" id="MCK0197750.1"/>
    </source>
</evidence>
<proteinExistence type="predicted"/>
<feature type="domain" description="Phage tail tape measure protein" evidence="3">
    <location>
        <begin position="101"/>
        <end position="286"/>
    </location>
</feature>
<sequence length="511" mass="54136">MVRLMATLESKLIVSLIDRISAPTRAISASLGKLQAMQARNNERLDKMRGRMLDAAAAGYALYKAFAGPIQMSLEFSAKMEDTAQKTGMSKRAMDAYAASIRDVAAATGQSNMAIANGMDVLAGAGASADVAAALIGPSAKAATAYRADVNEMAQTTWALTDNLKVATTDIPRALDAMAAAGNAGKFEFADMARYFPAIGAQYAALGMTGVKAVQYLSSALQVMAKATGDNAQAATNMSNVLQKIYAPATIKAFQKQHVNLRKEMQKQIKAGKTPLEAIANITDKTLKGDLSHLGDLFEDAQVQAGIRALIMYRKEWMETRAETMRSGGQVEKDFASRMATPLAQLDGLKNALEDLGLAFGDVLGPSVGEFAKSLTPIVRSLSKFVRDNPKLVKALAFTAAGIIGINTAALAFRFAGLFAFTLFSAAPMTRAIRFPGCAATVSEKSRHGLTSAATTRQFSIAARAALGRAIVISMYKLPAAKSLSRFCGVGAARTSYRCRTGRRRPLGGAP</sequence>
<evidence type="ECO:0000256" key="2">
    <source>
        <dbReference type="SAM" id="Phobius"/>
    </source>
</evidence>
<dbReference type="RefSeq" id="WP_247029641.1">
    <property type="nucleotide sequence ID" value="NZ_JALKCH010000007.1"/>
</dbReference>